<proteinExistence type="predicted"/>
<dbReference type="Proteomes" id="UP001147747">
    <property type="component" value="Unassembled WGS sequence"/>
</dbReference>
<name>A0A9W9W6M0_9EURO</name>
<dbReference type="EMBL" id="JAPZBU010000005">
    <property type="protein sequence ID" value="KAJ5404271.1"/>
    <property type="molecule type" value="Genomic_DNA"/>
</dbReference>
<gene>
    <name evidence="1" type="ORF">N7509_004142</name>
</gene>
<reference evidence="1" key="2">
    <citation type="journal article" date="2023" name="IMA Fungus">
        <title>Comparative genomic study of the Penicillium genus elucidates a diverse pangenome and 15 lateral gene transfer events.</title>
        <authorList>
            <person name="Petersen C."/>
            <person name="Sorensen T."/>
            <person name="Nielsen M.R."/>
            <person name="Sondergaard T.E."/>
            <person name="Sorensen J.L."/>
            <person name="Fitzpatrick D.A."/>
            <person name="Frisvad J.C."/>
            <person name="Nielsen K.L."/>
        </authorList>
    </citation>
    <scope>NUCLEOTIDE SEQUENCE</scope>
    <source>
        <strain evidence="1">IBT 29677</strain>
    </source>
</reference>
<protein>
    <submittedName>
        <fullName evidence="1">Uncharacterized protein</fullName>
    </submittedName>
</protein>
<dbReference type="GeneID" id="81367759"/>
<keyword evidence="2" id="KW-1185">Reference proteome</keyword>
<dbReference type="OrthoDB" id="1658288at2759"/>
<comment type="caution">
    <text evidence="1">The sequence shown here is derived from an EMBL/GenBank/DDBJ whole genome shotgun (WGS) entry which is preliminary data.</text>
</comment>
<sequence length="111" mass="12183">MGKALENGVFEQSGHLQQAPRLVMTALSSMKSDPYLPQAPLQEYIQEIMSCKKNIGIQGRKKTVSFPATMRTIPDTRPATCAVRLTLPKGQIGQIITHKYTTGSSHQAIKS</sequence>
<evidence type="ECO:0000313" key="2">
    <source>
        <dbReference type="Proteomes" id="UP001147747"/>
    </source>
</evidence>
<dbReference type="RefSeq" id="XP_056491513.1">
    <property type="nucleotide sequence ID" value="XM_056628779.1"/>
</dbReference>
<evidence type="ECO:0000313" key="1">
    <source>
        <dbReference type="EMBL" id="KAJ5404271.1"/>
    </source>
</evidence>
<organism evidence="1 2">
    <name type="scientific">Penicillium cosmopolitanum</name>
    <dbReference type="NCBI Taxonomy" id="1131564"/>
    <lineage>
        <taxon>Eukaryota</taxon>
        <taxon>Fungi</taxon>
        <taxon>Dikarya</taxon>
        <taxon>Ascomycota</taxon>
        <taxon>Pezizomycotina</taxon>
        <taxon>Eurotiomycetes</taxon>
        <taxon>Eurotiomycetidae</taxon>
        <taxon>Eurotiales</taxon>
        <taxon>Aspergillaceae</taxon>
        <taxon>Penicillium</taxon>
    </lineage>
</organism>
<accession>A0A9W9W6M0</accession>
<reference evidence="1" key="1">
    <citation type="submission" date="2022-12" db="EMBL/GenBank/DDBJ databases">
        <authorList>
            <person name="Petersen C."/>
        </authorList>
    </citation>
    <scope>NUCLEOTIDE SEQUENCE</scope>
    <source>
        <strain evidence="1">IBT 29677</strain>
    </source>
</reference>
<dbReference type="AlphaFoldDB" id="A0A9W9W6M0"/>